<evidence type="ECO:0000256" key="1">
    <source>
        <dbReference type="ARBA" id="ARBA00004072"/>
    </source>
</evidence>
<reference evidence="13" key="1">
    <citation type="journal article" date="2020" name="Front. Plant Sci.">
        <title>Comparative Plastid Genomics of Non-Photosynthetic Chrysophytes: Genome Reduction and Compaction.</title>
        <authorList>
            <person name="Kim J.I."/>
            <person name="Jeong M."/>
            <person name="Archibald J.M."/>
            <person name="Shin W."/>
        </authorList>
    </citation>
    <scope>NUCLEOTIDE SEQUENCE</scope>
    <source>
        <strain evidence="13">Yongseonkyo072317C3</strain>
    </source>
</reference>
<dbReference type="CDD" id="cd06089">
    <property type="entry name" value="KOW_RPL26"/>
    <property type="match status" value="1"/>
</dbReference>
<name>A0A7S6PV60_9STRA</name>
<protein>
    <recommendedName>
        <fullName evidence="9">Large ribosomal subunit protein uL24c</fullName>
    </recommendedName>
    <alternativeName>
        <fullName evidence="10">50S ribosomal protein L24, chloroplastic</fullName>
    </alternativeName>
</protein>
<dbReference type="GO" id="GO:0006412">
    <property type="term" value="P:translation"/>
    <property type="evidence" value="ECO:0007669"/>
    <property type="project" value="InterPro"/>
</dbReference>
<evidence type="ECO:0000256" key="4">
    <source>
        <dbReference type="ARBA" id="ARBA00011838"/>
    </source>
</evidence>
<comment type="subunit">
    <text evidence="4">Part of the 50S ribosomal subunit.</text>
</comment>
<geneLocation type="plastid" evidence="13"/>
<dbReference type="InterPro" id="IPR057264">
    <property type="entry name" value="Ribosomal_uL24_C"/>
</dbReference>
<evidence type="ECO:0000256" key="7">
    <source>
        <dbReference type="ARBA" id="ARBA00022980"/>
    </source>
</evidence>
<dbReference type="GO" id="GO:1990904">
    <property type="term" value="C:ribonucleoprotein complex"/>
    <property type="evidence" value="ECO:0007669"/>
    <property type="project" value="UniProtKB-KW"/>
</dbReference>
<comment type="similarity">
    <text evidence="3 11">Belongs to the universal ribosomal protein uL24 family.</text>
</comment>
<dbReference type="InterPro" id="IPR008991">
    <property type="entry name" value="Translation_prot_SH3-like_sf"/>
</dbReference>
<dbReference type="InterPro" id="IPR003256">
    <property type="entry name" value="Ribosomal_uL24"/>
</dbReference>
<dbReference type="SUPFAM" id="SSF50104">
    <property type="entry name" value="Translation proteins SH3-like domain"/>
    <property type="match status" value="1"/>
</dbReference>
<evidence type="ECO:0000256" key="8">
    <source>
        <dbReference type="ARBA" id="ARBA00023274"/>
    </source>
</evidence>
<evidence type="ECO:0000259" key="12">
    <source>
        <dbReference type="SMART" id="SM00739"/>
    </source>
</evidence>
<dbReference type="GO" id="GO:0009507">
    <property type="term" value="C:chloroplast"/>
    <property type="evidence" value="ECO:0007669"/>
    <property type="project" value="UniProtKB-SubCell"/>
</dbReference>
<evidence type="ECO:0000313" key="13">
    <source>
        <dbReference type="EMBL" id="QOU10676.1"/>
    </source>
</evidence>
<dbReference type="Pfam" id="PF17136">
    <property type="entry name" value="ribosomal_L24"/>
    <property type="match status" value="1"/>
</dbReference>
<sequence length="119" mass="13521">MTRKKNNNHSYLKVGDQVKIIAGQHKGKIGKIVVIDTKNLLAQIDSIKDKLRYYSKHEQQKLKASGNQLGEKKAIPSFLHISNLMYWDSNLGKATRLGSKIVAHKKLRNIKKSENVLDN</sequence>
<dbReference type="PROSITE" id="PS01108">
    <property type="entry name" value="RIBOSOMAL_L24"/>
    <property type="match status" value="1"/>
</dbReference>
<evidence type="ECO:0000256" key="5">
    <source>
        <dbReference type="ARBA" id="ARBA00022528"/>
    </source>
</evidence>
<evidence type="ECO:0000256" key="2">
    <source>
        <dbReference type="ARBA" id="ARBA00004229"/>
    </source>
</evidence>
<gene>
    <name evidence="13" type="primary">rpl24</name>
    <name evidence="13" type="ORF">PoterioPt_p041</name>
</gene>
<accession>A0A7S6PV60</accession>
<evidence type="ECO:0000256" key="9">
    <source>
        <dbReference type="ARBA" id="ARBA00035282"/>
    </source>
</evidence>
<dbReference type="InterPro" id="IPR041988">
    <property type="entry name" value="Ribosomal_uL24_KOW"/>
</dbReference>
<keyword evidence="6 13" id="KW-0934">Plastid</keyword>
<evidence type="ECO:0000256" key="10">
    <source>
        <dbReference type="ARBA" id="ARBA00035361"/>
    </source>
</evidence>
<dbReference type="InterPro" id="IPR005824">
    <property type="entry name" value="KOW"/>
</dbReference>
<evidence type="ECO:0000256" key="6">
    <source>
        <dbReference type="ARBA" id="ARBA00022640"/>
    </source>
</evidence>
<keyword evidence="8 11" id="KW-0687">Ribonucleoprotein</keyword>
<organism evidence="13">
    <name type="scientific">Poteriospumella lacustris</name>
    <dbReference type="NCBI Taxonomy" id="1117027"/>
    <lineage>
        <taxon>Eukaryota</taxon>
        <taxon>Sar</taxon>
        <taxon>Stramenopiles</taxon>
        <taxon>Ochrophyta</taxon>
        <taxon>Chrysophyceae</taxon>
        <taxon>Chromulinales</taxon>
        <taxon>Dinobryaceae</taxon>
        <taxon>Poteriospumella</taxon>
    </lineage>
</organism>
<keyword evidence="5" id="KW-0150">Chloroplast</keyword>
<evidence type="ECO:0000256" key="3">
    <source>
        <dbReference type="ARBA" id="ARBA00010618"/>
    </source>
</evidence>
<dbReference type="GO" id="GO:0003735">
    <property type="term" value="F:structural constituent of ribosome"/>
    <property type="evidence" value="ECO:0007669"/>
    <property type="project" value="InterPro"/>
</dbReference>
<proteinExistence type="inferred from homology"/>
<dbReference type="EMBL" id="MN935478">
    <property type="protein sequence ID" value="QOU10676.1"/>
    <property type="molecule type" value="Genomic_DNA"/>
</dbReference>
<dbReference type="AlphaFoldDB" id="A0A7S6PV60"/>
<feature type="domain" description="KOW" evidence="12">
    <location>
        <begin position="11"/>
        <end position="38"/>
    </location>
</feature>
<dbReference type="InterPro" id="IPR014722">
    <property type="entry name" value="Rib_uL2_dom2"/>
</dbReference>
<comment type="subcellular location">
    <subcellularLocation>
        <location evidence="2">Plastid</location>
        <location evidence="2">Chloroplast</location>
    </subcellularLocation>
</comment>
<dbReference type="Pfam" id="PF00467">
    <property type="entry name" value="KOW"/>
    <property type="match status" value="1"/>
</dbReference>
<dbReference type="InterPro" id="IPR005825">
    <property type="entry name" value="Ribosomal_uL24_CS"/>
</dbReference>
<dbReference type="SMART" id="SM00739">
    <property type="entry name" value="KOW"/>
    <property type="match status" value="1"/>
</dbReference>
<evidence type="ECO:0000256" key="11">
    <source>
        <dbReference type="RuleBase" id="RU003477"/>
    </source>
</evidence>
<dbReference type="Gene3D" id="2.30.30.30">
    <property type="match status" value="1"/>
</dbReference>
<dbReference type="GO" id="GO:0003723">
    <property type="term" value="F:RNA binding"/>
    <property type="evidence" value="ECO:0007669"/>
    <property type="project" value="InterPro"/>
</dbReference>
<dbReference type="PANTHER" id="PTHR12903">
    <property type="entry name" value="MITOCHONDRIAL RIBOSOMAL PROTEIN L24"/>
    <property type="match status" value="1"/>
</dbReference>
<comment type="function">
    <text evidence="1">One of two assembly initiator proteins, it binds directly to the 5'-end of the 23S rRNA, where it nucleates assembly of the 50S subunit.</text>
</comment>
<dbReference type="NCBIfam" id="TIGR01079">
    <property type="entry name" value="rplX_bact"/>
    <property type="match status" value="1"/>
</dbReference>
<keyword evidence="7 11" id="KW-0689">Ribosomal protein</keyword>
<dbReference type="GO" id="GO:0005840">
    <property type="term" value="C:ribosome"/>
    <property type="evidence" value="ECO:0007669"/>
    <property type="project" value="UniProtKB-KW"/>
</dbReference>